<evidence type="ECO:0000256" key="2">
    <source>
        <dbReference type="ARBA" id="ARBA00022679"/>
    </source>
</evidence>
<reference evidence="6" key="1">
    <citation type="submission" date="2018-11" db="EMBL/GenBank/DDBJ databases">
        <authorList>
            <person name="Chen C."/>
        </authorList>
    </citation>
    <scope>NUCLEOTIDE SEQUENCE</scope>
</reference>
<evidence type="ECO:0000256" key="4">
    <source>
        <dbReference type="ARBA" id="ARBA00047960"/>
    </source>
</evidence>
<dbReference type="InterPro" id="IPR050213">
    <property type="entry name" value="GST_superfamily"/>
</dbReference>
<organism evidence="6">
    <name type="scientific">Pagiophloeus tsushimanus</name>
    <dbReference type="NCBI Taxonomy" id="2021445"/>
    <lineage>
        <taxon>Eukaryota</taxon>
        <taxon>Metazoa</taxon>
        <taxon>Ecdysozoa</taxon>
        <taxon>Arthropoda</taxon>
        <taxon>Hexapoda</taxon>
        <taxon>Insecta</taxon>
        <taxon>Pterygota</taxon>
        <taxon>Neoptera</taxon>
        <taxon>Endopterygota</taxon>
        <taxon>Coleoptera</taxon>
        <taxon>Polyphaga</taxon>
        <taxon>Cucujiformia</taxon>
        <taxon>Curculionidae</taxon>
        <taxon>Molytinae</taxon>
        <taxon>Hylobiini</taxon>
        <taxon>Pagiophloeus</taxon>
    </lineage>
</organism>
<dbReference type="AlphaFoldDB" id="A0A4Y5QS58"/>
<dbReference type="SUPFAM" id="SSF52833">
    <property type="entry name" value="Thioredoxin-like"/>
    <property type="match status" value="1"/>
</dbReference>
<dbReference type="InterPro" id="IPR040079">
    <property type="entry name" value="Glutathione_S-Trfase"/>
</dbReference>
<name>A0A4Y5QS58_9CUCU</name>
<evidence type="ECO:0000313" key="6">
    <source>
        <dbReference type="EMBL" id="QCX41803.1"/>
    </source>
</evidence>
<dbReference type="PANTHER" id="PTHR11571">
    <property type="entry name" value="GLUTATHIONE S-TRANSFERASE"/>
    <property type="match status" value="1"/>
</dbReference>
<dbReference type="EC" id="2.5.1.18" evidence="1"/>
<protein>
    <recommendedName>
        <fullName evidence="1">glutathione transferase</fullName>
        <ecNumber evidence="1">2.5.1.18</ecNumber>
    </recommendedName>
</protein>
<accession>A0A4Y5QS58</accession>
<dbReference type="SFLD" id="SFLDG01205">
    <property type="entry name" value="AMPS.1"/>
    <property type="match status" value="1"/>
</dbReference>
<dbReference type="CDD" id="cd03039">
    <property type="entry name" value="GST_N_Sigma_like"/>
    <property type="match status" value="1"/>
</dbReference>
<evidence type="ECO:0000256" key="1">
    <source>
        <dbReference type="ARBA" id="ARBA00012452"/>
    </source>
</evidence>
<dbReference type="EMBL" id="MK144656">
    <property type="protein sequence ID" value="QCX41803.1"/>
    <property type="molecule type" value="mRNA"/>
</dbReference>
<comment type="catalytic activity">
    <reaction evidence="4">
        <text>RX + glutathione = an S-substituted glutathione + a halide anion + H(+)</text>
        <dbReference type="Rhea" id="RHEA:16437"/>
        <dbReference type="ChEBI" id="CHEBI:15378"/>
        <dbReference type="ChEBI" id="CHEBI:16042"/>
        <dbReference type="ChEBI" id="CHEBI:17792"/>
        <dbReference type="ChEBI" id="CHEBI:57925"/>
        <dbReference type="ChEBI" id="CHEBI:90779"/>
        <dbReference type="EC" id="2.5.1.18"/>
    </reaction>
</comment>
<dbReference type="PROSITE" id="PS50404">
    <property type="entry name" value="GST_NTER"/>
    <property type="match status" value="1"/>
</dbReference>
<sequence length="126" mass="14310">MAPKYKLTYFNVTGRAEPIRYLFAYAGQEYEDHRIGHEAWPQFKSETPFGKLPILEIDGKRVSQSVAIARYLAKQFGLLGKNDWEALQADSLIDALGDYEACGMRLFKEENPEKIAAIKKRASVLP</sequence>
<feature type="domain" description="GST N-terminal" evidence="5">
    <location>
        <begin position="3"/>
        <end position="80"/>
    </location>
</feature>
<evidence type="ECO:0000259" key="5">
    <source>
        <dbReference type="PROSITE" id="PS50404"/>
    </source>
</evidence>
<dbReference type="GO" id="GO:0006749">
    <property type="term" value="P:glutathione metabolic process"/>
    <property type="evidence" value="ECO:0007669"/>
    <property type="project" value="TreeGrafter"/>
</dbReference>
<comment type="similarity">
    <text evidence="3">Belongs to the GST superfamily. Sigma family.</text>
</comment>
<dbReference type="InterPro" id="IPR004045">
    <property type="entry name" value="Glutathione_S-Trfase_N"/>
</dbReference>
<dbReference type="Gene3D" id="1.20.1050.130">
    <property type="match status" value="1"/>
</dbReference>
<dbReference type="SFLD" id="SFLDS00019">
    <property type="entry name" value="Glutathione_Transferase_(cytos"/>
    <property type="match status" value="1"/>
</dbReference>
<evidence type="ECO:0000256" key="3">
    <source>
        <dbReference type="ARBA" id="ARBA00038317"/>
    </source>
</evidence>
<keyword evidence="2 6" id="KW-0808">Transferase</keyword>
<dbReference type="InterPro" id="IPR036249">
    <property type="entry name" value="Thioredoxin-like_sf"/>
</dbReference>
<dbReference type="Pfam" id="PF02798">
    <property type="entry name" value="GST_N"/>
    <property type="match status" value="1"/>
</dbReference>
<dbReference type="PANTHER" id="PTHR11571:SF224">
    <property type="entry name" value="HEMATOPOIETIC PROSTAGLANDIN D SYNTHASE"/>
    <property type="match status" value="1"/>
</dbReference>
<proteinExistence type="evidence at transcript level"/>
<dbReference type="GO" id="GO:0004602">
    <property type="term" value="F:glutathione peroxidase activity"/>
    <property type="evidence" value="ECO:0007669"/>
    <property type="project" value="UniProtKB-ARBA"/>
</dbReference>
<dbReference type="FunFam" id="3.40.30.10:FF:000035">
    <property type="entry name" value="hematopoietic prostaglandin D synthase"/>
    <property type="match status" value="1"/>
</dbReference>
<dbReference type="SFLD" id="SFLDG00363">
    <property type="entry name" value="AMPS_(cytGST):_Alpha-__Mu-__Pi"/>
    <property type="match status" value="1"/>
</dbReference>
<dbReference type="GO" id="GO:0004364">
    <property type="term" value="F:glutathione transferase activity"/>
    <property type="evidence" value="ECO:0007669"/>
    <property type="project" value="UniProtKB-EC"/>
</dbReference>